<reference evidence="16" key="1">
    <citation type="submission" date="2021-02" db="EMBL/GenBank/DDBJ databases">
        <title>Natrosporangium hydrolyticum gen. nov., sp. nov, a haloalkaliphilic actinobacterium from a soda solonchak soil.</title>
        <authorList>
            <person name="Sorokin D.Y."/>
            <person name="Khijniak T.V."/>
            <person name="Zakharycheva A.P."/>
            <person name="Boueva O.V."/>
            <person name="Ariskina E.V."/>
            <person name="Hahnke R.L."/>
            <person name="Bunk B."/>
            <person name="Sproer C."/>
            <person name="Schumann P."/>
            <person name="Evtushenko L.I."/>
            <person name="Kublanov I.V."/>
        </authorList>
    </citation>
    <scope>NUCLEOTIDE SEQUENCE</scope>
    <source>
        <strain evidence="16">DSM 106523</strain>
    </source>
</reference>
<keyword evidence="12" id="KW-0234">DNA repair</keyword>
<dbReference type="Proteomes" id="UP000662857">
    <property type="component" value="Chromosome"/>
</dbReference>
<dbReference type="Pfam" id="PF10576">
    <property type="entry name" value="EndIII_4Fe-2S"/>
    <property type="match status" value="1"/>
</dbReference>
<evidence type="ECO:0000259" key="15">
    <source>
        <dbReference type="SMART" id="SM00478"/>
    </source>
</evidence>
<keyword evidence="6" id="KW-0004">4Fe-4S</keyword>
<evidence type="ECO:0000256" key="12">
    <source>
        <dbReference type="ARBA" id="ARBA00023204"/>
    </source>
</evidence>
<keyword evidence="8" id="KW-0227">DNA damage</keyword>
<dbReference type="Gene3D" id="1.10.340.30">
    <property type="entry name" value="Hypothetical protein, domain 2"/>
    <property type="match status" value="1"/>
</dbReference>
<organism evidence="16 17">
    <name type="scientific">Natronosporangium hydrolyticum</name>
    <dbReference type="NCBI Taxonomy" id="2811111"/>
    <lineage>
        <taxon>Bacteria</taxon>
        <taxon>Bacillati</taxon>
        <taxon>Actinomycetota</taxon>
        <taxon>Actinomycetes</taxon>
        <taxon>Micromonosporales</taxon>
        <taxon>Micromonosporaceae</taxon>
        <taxon>Natronosporangium</taxon>
    </lineage>
</organism>
<dbReference type="SMART" id="SM00478">
    <property type="entry name" value="ENDO3c"/>
    <property type="match status" value="1"/>
</dbReference>
<dbReference type="Gene3D" id="1.10.1670.10">
    <property type="entry name" value="Helix-hairpin-Helix base-excision DNA repair enzymes (C-terminal)"/>
    <property type="match status" value="1"/>
</dbReference>
<dbReference type="PANTHER" id="PTHR42944:SF1">
    <property type="entry name" value="ADENINE DNA GLYCOSYLASE"/>
    <property type="match status" value="1"/>
</dbReference>
<gene>
    <name evidence="16" type="ORF">JQS43_01335</name>
</gene>
<evidence type="ECO:0000313" key="16">
    <source>
        <dbReference type="EMBL" id="QSB17046.1"/>
    </source>
</evidence>
<dbReference type="InterPro" id="IPR023170">
    <property type="entry name" value="HhH_base_excis_C"/>
</dbReference>
<dbReference type="InterPro" id="IPR003265">
    <property type="entry name" value="HhH-GPD_domain"/>
</dbReference>
<evidence type="ECO:0000256" key="4">
    <source>
        <dbReference type="ARBA" id="ARBA00012045"/>
    </source>
</evidence>
<dbReference type="SUPFAM" id="SSF48150">
    <property type="entry name" value="DNA-glycosylase"/>
    <property type="match status" value="1"/>
</dbReference>
<comment type="cofactor">
    <cofactor evidence="2">
        <name>[4Fe-4S] cluster</name>
        <dbReference type="ChEBI" id="CHEBI:49883"/>
    </cofactor>
</comment>
<dbReference type="GO" id="GO:0006298">
    <property type="term" value="P:mismatch repair"/>
    <property type="evidence" value="ECO:0007669"/>
    <property type="project" value="TreeGrafter"/>
</dbReference>
<dbReference type="GO" id="GO:0051539">
    <property type="term" value="F:4 iron, 4 sulfur cluster binding"/>
    <property type="evidence" value="ECO:0007669"/>
    <property type="project" value="UniProtKB-KW"/>
</dbReference>
<dbReference type="GO" id="GO:0034039">
    <property type="term" value="F:8-oxo-7,8-dihydroguanine DNA N-glycosylase activity"/>
    <property type="evidence" value="ECO:0007669"/>
    <property type="project" value="TreeGrafter"/>
</dbReference>
<keyword evidence="17" id="KW-1185">Reference proteome</keyword>
<evidence type="ECO:0000256" key="10">
    <source>
        <dbReference type="ARBA" id="ARBA00023004"/>
    </source>
</evidence>
<evidence type="ECO:0000256" key="5">
    <source>
        <dbReference type="ARBA" id="ARBA00022023"/>
    </source>
</evidence>
<name>A0A895YQM1_9ACTN</name>
<dbReference type="Pfam" id="PF00633">
    <property type="entry name" value="HHH"/>
    <property type="match status" value="1"/>
</dbReference>
<evidence type="ECO:0000256" key="7">
    <source>
        <dbReference type="ARBA" id="ARBA00022723"/>
    </source>
</evidence>
<keyword evidence="7" id="KW-0479">Metal-binding</keyword>
<dbReference type="CDD" id="cd00056">
    <property type="entry name" value="ENDO3c"/>
    <property type="match status" value="1"/>
</dbReference>
<dbReference type="GO" id="GO:0032357">
    <property type="term" value="F:oxidized purine DNA binding"/>
    <property type="evidence" value="ECO:0007669"/>
    <property type="project" value="TreeGrafter"/>
</dbReference>
<evidence type="ECO:0000256" key="9">
    <source>
        <dbReference type="ARBA" id="ARBA00022801"/>
    </source>
</evidence>
<dbReference type="SMART" id="SM00525">
    <property type="entry name" value="FES"/>
    <property type="match status" value="1"/>
</dbReference>
<dbReference type="GO" id="GO:0000701">
    <property type="term" value="F:purine-specific mismatch base pair DNA N-glycosylase activity"/>
    <property type="evidence" value="ECO:0007669"/>
    <property type="project" value="UniProtKB-EC"/>
</dbReference>
<keyword evidence="13" id="KW-0326">Glycosidase</keyword>
<evidence type="ECO:0000256" key="6">
    <source>
        <dbReference type="ARBA" id="ARBA00022485"/>
    </source>
</evidence>
<comment type="catalytic activity">
    <reaction evidence="1">
        <text>Hydrolyzes free adenine bases from 7,8-dihydro-8-oxoguanine:adenine mismatched double-stranded DNA, leaving an apurinic site.</text>
        <dbReference type="EC" id="3.2.2.31"/>
    </reaction>
</comment>
<dbReference type="Pfam" id="PF00730">
    <property type="entry name" value="HhH-GPD"/>
    <property type="match status" value="1"/>
</dbReference>
<sequence length="272" mass="28876">MLQQTPVARVLPVWRQWLDRWPEPAALAADEPGEAIRMWGRLGYPRRALRLHGCATALVARHGGQVPDDLAELLDLPGVGAYTARAVAAFAYRQRHPVVDTNVRRLVARVVAGRPDGGQTTTGADLAATEALLPAEPADAAAASAAFMELGALLCTARSPQCGACPLGSRCAWRAGGEPLPTAPSRRPQRYAGTDRQVRGELLAVLREAPGPVPRAELDVVWPDASQRERALATLLDDGLVERHPDNRYGLAGSATTKPPPDPAGSGGGPRR</sequence>
<dbReference type="KEGG" id="nhy:JQS43_01335"/>
<dbReference type="AlphaFoldDB" id="A0A895YQM1"/>
<evidence type="ECO:0000256" key="8">
    <source>
        <dbReference type="ARBA" id="ARBA00022763"/>
    </source>
</evidence>
<accession>A0A895YQM1</accession>
<protein>
    <recommendedName>
        <fullName evidence="5">Adenine DNA glycosylase</fullName>
        <ecNumber evidence="4">3.2.2.31</ecNumber>
    </recommendedName>
</protein>
<dbReference type="InterPro" id="IPR004036">
    <property type="entry name" value="Endonuclease-III-like_CS2"/>
</dbReference>
<dbReference type="InterPro" id="IPR003651">
    <property type="entry name" value="Endonuclease3_FeS-loop_motif"/>
</dbReference>
<dbReference type="GO" id="GO:0035485">
    <property type="term" value="F:adenine/guanine mispair binding"/>
    <property type="evidence" value="ECO:0007669"/>
    <property type="project" value="TreeGrafter"/>
</dbReference>
<evidence type="ECO:0000256" key="1">
    <source>
        <dbReference type="ARBA" id="ARBA00000843"/>
    </source>
</evidence>
<dbReference type="EMBL" id="CP070499">
    <property type="protein sequence ID" value="QSB17046.1"/>
    <property type="molecule type" value="Genomic_DNA"/>
</dbReference>
<keyword evidence="9" id="KW-0378">Hydrolase</keyword>
<dbReference type="PROSITE" id="PS01155">
    <property type="entry name" value="ENDONUCLEASE_III_2"/>
    <property type="match status" value="1"/>
</dbReference>
<dbReference type="EC" id="3.2.2.31" evidence="4"/>
<evidence type="ECO:0000256" key="11">
    <source>
        <dbReference type="ARBA" id="ARBA00023014"/>
    </source>
</evidence>
<evidence type="ECO:0000256" key="3">
    <source>
        <dbReference type="ARBA" id="ARBA00008343"/>
    </source>
</evidence>
<evidence type="ECO:0000256" key="14">
    <source>
        <dbReference type="SAM" id="MobiDB-lite"/>
    </source>
</evidence>
<proteinExistence type="inferred from homology"/>
<feature type="domain" description="HhH-GPD" evidence="15">
    <location>
        <begin position="1"/>
        <end position="153"/>
    </location>
</feature>
<dbReference type="InterPro" id="IPR044298">
    <property type="entry name" value="MIG/MutY"/>
</dbReference>
<dbReference type="GO" id="GO:0006284">
    <property type="term" value="P:base-excision repair"/>
    <property type="evidence" value="ECO:0007669"/>
    <property type="project" value="InterPro"/>
</dbReference>
<dbReference type="GO" id="GO:0046872">
    <property type="term" value="F:metal ion binding"/>
    <property type="evidence" value="ECO:0007669"/>
    <property type="project" value="UniProtKB-KW"/>
</dbReference>
<dbReference type="InterPro" id="IPR011257">
    <property type="entry name" value="DNA_glycosylase"/>
</dbReference>
<evidence type="ECO:0000256" key="2">
    <source>
        <dbReference type="ARBA" id="ARBA00001966"/>
    </source>
</evidence>
<feature type="region of interest" description="Disordered" evidence="14">
    <location>
        <begin position="236"/>
        <end position="272"/>
    </location>
</feature>
<keyword evidence="10" id="KW-0408">Iron</keyword>
<comment type="similarity">
    <text evidence="3">Belongs to the Nth/MutY family.</text>
</comment>
<dbReference type="InterPro" id="IPR000445">
    <property type="entry name" value="HhH_motif"/>
</dbReference>
<evidence type="ECO:0000256" key="13">
    <source>
        <dbReference type="ARBA" id="ARBA00023295"/>
    </source>
</evidence>
<dbReference type="PANTHER" id="PTHR42944">
    <property type="entry name" value="ADENINE DNA GLYCOSYLASE"/>
    <property type="match status" value="1"/>
</dbReference>
<keyword evidence="11" id="KW-0411">Iron-sulfur</keyword>
<evidence type="ECO:0000313" key="17">
    <source>
        <dbReference type="Proteomes" id="UP000662857"/>
    </source>
</evidence>